<dbReference type="InterPro" id="IPR021552">
    <property type="entry name" value="ArsP_2"/>
</dbReference>
<dbReference type="Proteomes" id="UP000628463">
    <property type="component" value="Unassembled WGS sequence"/>
</dbReference>
<sequence>MLDVIIDTLIDSVKLLPFLFFTYLAMEYIEHKTTAKTKRMIKNSGKAGPFAGAILGAVPQCGFSAAASNLYAGRVITLGTLIAIYLSTSDEMLPVFLSEKVPASTILTIILWKIVIGMAAGFIIDFVIRKAKSRNQDDITQKIGHVCDHDHCHCEKSIFASSLRHTLVIFGYILIISFILNTIIHFVGEETLGSFMLDKPVIGPMVSALVGLIPNCASSVVITQLYIEGLMPLGTAMAGLLAGSGVGILVLFKENTDIKENIKILGLLYAFGVVSGIIIELVIRLI</sequence>
<dbReference type="NCBIfam" id="NF037962">
    <property type="entry name" value="arsenic_eff"/>
    <property type="match status" value="1"/>
</dbReference>
<feature type="transmembrane region" description="Helical" evidence="1">
    <location>
        <begin position="264"/>
        <end position="283"/>
    </location>
</feature>
<gene>
    <name evidence="2" type="ORF">H8S01_05530</name>
</gene>
<proteinExistence type="predicted"/>
<keyword evidence="1" id="KW-1133">Transmembrane helix</keyword>
<feature type="transmembrane region" description="Helical" evidence="1">
    <location>
        <begin position="234"/>
        <end position="252"/>
    </location>
</feature>
<protein>
    <submittedName>
        <fullName evidence="2">Arsenic efflux protein</fullName>
    </submittedName>
</protein>
<evidence type="ECO:0000313" key="2">
    <source>
        <dbReference type="EMBL" id="MBC5680419.1"/>
    </source>
</evidence>
<keyword evidence="1" id="KW-0812">Transmembrane</keyword>
<feature type="transmembrane region" description="Helical" evidence="1">
    <location>
        <begin position="69"/>
        <end position="86"/>
    </location>
</feature>
<reference evidence="2 3" key="1">
    <citation type="submission" date="2020-08" db="EMBL/GenBank/DDBJ databases">
        <title>Genome public.</title>
        <authorList>
            <person name="Liu C."/>
            <person name="Sun Q."/>
        </authorList>
    </citation>
    <scope>NUCLEOTIDE SEQUENCE [LARGE SCALE GENOMIC DNA]</scope>
    <source>
        <strain evidence="2 3">NSJ-43</strain>
    </source>
</reference>
<feature type="transmembrane region" description="Helical" evidence="1">
    <location>
        <begin position="106"/>
        <end position="128"/>
    </location>
</feature>
<dbReference type="EMBL" id="JACOPD010000003">
    <property type="protein sequence ID" value="MBC5680419.1"/>
    <property type="molecule type" value="Genomic_DNA"/>
</dbReference>
<name>A0ABR7FZ22_9FIRM</name>
<evidence type="ECO:0000313" key="3">
    <source>
        <dbReference type="Proteomes" id="UP000628463"/>
    </source>
</evidence>
<feature type="transmembrane region" description="Helical" evidence="1">
    <location>
        <begin position="12"/>
        <end position="29"/>
    </location>
</feature>
<dbReference type="RefSeq" id="WP_186836469.1">
    <property type="nucleotide sequence ID" value="NZ_JACOPD010000003.1"/>
</dbReference>
<accession>A0ABR7FZ22</accession>
<evidence type="ECO:0000256" key="1">
    <source>
        <dbReference type="SAM" id="Phobius"/>
    </source>
</evidence>
<dbReference type="Pfam" id="PF11449">
    <property type="entry name" value="ArsP_2"/>
    <property type="match status" value="1"/>
</dbReference>
<feature type="transmembrane region" description="Helical" evidence="1">
    <location>
        <begin position="166"/>
        <end position="188"/>
    </location>
</feature>
<organism evidence="2 3">
    <name type="scientific">Lachnospira hominis</name>
    <name type="common">ex Liu et al. 2021</name>
    <dbReference type="NCBI Taxonomy" id="2763051"/>
    <lineage>
        <taxon>Bacteria</taxon>
        <taxon>Bacillati</taxon>
        <taxon>Bacillota</taxon>
        <taxon>Clostridia</taxon>
        <taxon>Lachnospirales</taxon>
        <taxon>Lachnospiraceae</taxon>
        <taxon>Lachnospira</taxon>
    </lineage>
</organism>
<keyword evidence="3" id="KW-1185">Reference proteome</keyword>
<keyword evidence="1" id="KW-0472">Membrane</keyword>
<comment type="caution">
    <text evidence="2">The sequence shown here is derived from an EMBL/GenBank/DDBJ whole genome shotgun (WGS) entry which is preliminary data.</text>
</comment>